<evidence type="ECO:0000256" key="7">
    <source>
        <dbReference type="ARBA" id="ARBA00023237"/>
    </source>
</evidence>
<dbReference type="EMBL" id="JABBGH010000002">
    <property type="protein sequence ID" value="NML66590.1"/>
    <property type="molecule type" value="Genomic_DNA"/>
</dbReference>
<comment type="similarity">
    <text evidence="2">Belongs to the outer membrane factor (OMF) (TC 1.B.17) family.</text>
</comment>
<dbReference type="Gene3D" id="1.20.1600.10">
    <property type="entry name" value="Outer membrane efflux proteins (OEP)"/>
    <property type="match status" value="1"/>
</dbReference>
<dbReference type="Pfam" id="PF02321">
    <property type="entry name" value="OEP"/>
    <property type="match status" value="1"/>
</dbReference>
<evidence type="ECO:0000313" key="10">
    <source>
        <dbReference type="Proteomes" id="UP000559626"/>
    </source>
</evidence>
<evidence type="ECO:0000313" key="9">
    <source>
        <dbReference type="EMBL" id="NML66590.1"/>
    </source>
</evidence>
<name>A0A7Y0AGC5_9BACT</name>
<protein>
    <submittedName>
        <fullName evidence="9">TolC family protein</fullName>
    </submittedName>
</protein>
<dbReference type="PANTHER" id="PTHR30026">
    <property type="entry name" value="OUTER MEMBRANE PROTEIN TOLC"/>
    <property type="match status" value="1"/>
</dbReference>
<feature type="compositionally biased region" description="Low complexity" evidence="8">
    <location>
        <begin position="41"/>
        <end position="66"/>
    </location>
</feature>
<sequence>MLLATGAAYAQGAAPGATPATRPQPAASGSQAGIGGPPVGQPQMQQLQQRRQQMQQDASQQQLQQQPGGGQPGRVSQPQPLVGPGSQPGQAGETAGGSAPAPGGQGTVGEPSGSSTPQAPVGGRVQYGGNVPTPTGAARTVAQAPATLSLPEAIKLGIDNNLTTLLAAERANQARALRQQVRSFILPNLSGMAYQQNRTLNLAALGLTSGSDQSSMGNGGTGGMGGGTGGGGAATPGIPSFVGPFNTFDARLYFSQALLDIASLRQLKSSTAAVQVAELGTLLAREQVATFVALAYLNAQRGSLDVRAARADLALAEALRRLAQQQRDAGVANGIDVVRAATRASQQRLRVVQAEAAFAQDRLDLERAIGLPQGSATQLVDTLGLRPELVPTVAEALPAAQSARVEARLAEQTIAQRALDRRSRAAARIPVIAAAADYGASASTPWQNEHATRTYGVTLSVPVFDGGYIRGRENQARSQERQAELELGNTRGQVEQDVRNALLAWNLALEQVRSADEQLDLAGRELALATQRFRAGVADNLEVLQAQAGLANARALRVQALAQYGGARLNYAAATGAAQQFTL</sequence>
<accession>A0A7Y0AGC5</accession>
<keyword evidence="6" id="KW-0472">Membrane</keyword>
<dbReference type="RefSeq" id="WP_169532224.1">
    <property type="nucleotide sequence ID" value="NZ_JABBGH010000002.1"/>
</dbReference>
<dbReference type="InterPro" id="IPR003423">
    <property type="entry name" value="OMP_efflux"/>
</dbReference>
<evidence type="ECO:0000256" key="1">
    <source>
        <dbReference type="ARBA" id="ARBA00004442"/>
    </source>
</evidence>
<comment type="caution">
    <text evidence="9">The sequence shown here is derived from an EMBL/GenBank/DDBJ whole genome shotgun (WGS) entry which is preliminary data.</text>
</comment>
<evidence type="ECO:0000256" key="5">
    <source>
        <dbReference type="ARBA" id="ARBA00022692"/>
    </source>
</evidence>
<organism evidence="9 10">
    <name type="scientific">Hymenobacter polaris</name>
    <dbReference type="NCBI Taxonomy" id="2682546"/>
    <lineage>
        <taxon>Bacteria</taxon>
        <taxon>Pseudomonadati</taxon>
        <taxon>Bacteroidota</taxon>
        <taxon>Cytophagia</taxon>
        <taxon>Cytophagales</taxon>
        <taxon>Hymenobacteraceae</taxon>
        <taxon>Hymenobacter</taxon>
    </lineage>
</organism>
<gene>
    <name evidence="9" type="ORF">HHL22_15385</name>
</gene>
<evidence type="ECO:0000256" key="3">
    <source>
        <dbReference type="ARBA" id="ARBA00022448"/>
    </source>
</evidence>
<dbReference type="GO" id="GO:0015562">
    <property type="term" value="F:efflux transmembrane transporter activity"/>
    <property type="evidence" value="ECO:0007669"/>
    <property type="project" value="InterPro"/>
</dbReference>
<keyword evidence="5" id="KW-0812">Transmembrane</keyword>
<dbReference type="GO" id="GO:0009279">
    <property type="term" value="C:cell outer membrane"/>
    <property type="evidence" value="ECO:0007669"/>
    <property type="project" value="UniProtKB-SubCell"/>
</dbReference>
<proteinExistence type="inferred from homology"/>
<feature type="compositionally biased region" description="Low complexity" evidence="8">
    <location>
        <begin position="91"/>
        <end position="102"/>
    </location>
</feature>
<feature type="compositionally biased region" description="Low complexity" evidence="8">
    <location>
        <begin position="1"/>
        <end position="27"/>
    </location>
</feature>
<dbReference type="PANTHER" id="PTHR30026:SF20">
    <property type="entry name" value="OUTER MEMBRANE PROTEIN TOLC"/>
    <property type="match status" value="1"/>
</dbReference>
<evidence type="ECO:0000256" key="4">
    <source>
        <dbReference type="ARBA" id="ARBA00022452"/>
    </source>
</evidence>
<evidence type="ECO:0000256" key="6">
    <source>
        <dbReference type="ARBA" id="ARBA00023136"/>
    </source>
</evidence>
<keyword evidence="4" id="KW-1134">Transmembrane beta strand</keyword>
<dbReference type="GO" id="GO:0015288">
    <property type="term" value="F:porin activity"/>
    <property type="evidence" value="ECO:0007669"/>
    <property type="project" value="TreeGrafter"/>
</dbReference>
<keyword evidence="10" id="KW-1185">Reference proteome</keyword>
<dbReference type="GO" id="GO:1990281">
    <property type="term" value="C:efflux pump complex"/>
    <property type="evidence" value="ECO:0007669"/>
    <property type="project" value="TreeGrafter"/>
</dbReference>
<comment type="subcellular location">
    <subcellularLocation>
        <location evidence="1">Cell outer membrane</location>
    </subcellularLocation>
</comment>
<evidence type="ECO:0000256" key="8">
    <source>
        <dbReference type="SAM" id="MobiDB-lite"/>
    </source>
</evidence>
<keyword evidence="7" id="KW-0998">Cell outer membrane</keyword>
<dbReference type="Proteomes" id="UP000559626">
    <property type="component" value="Unassembled WGS sequence"/>
</dbReference>
<dbReference type="SUPFAM" id="SSF56954">
    <property type="entry name" value="Outer membrane efflux proteins (OEP)"/>
    <property type="match status" value="1"/>
</dbReference>
<dbReference type="InterPro" id="IPR051906">
    <property type="entry name" value="TolC-like"/>
</dbReference>
<keyword evidence="3" id="KW-0813">Transport</keyword>
<dbReference type="AlphaFoldDB" id="A0A7Y0AGC5"/>
<feature type="region of interest" description="Disordered" evidence="8">
    <location>
        <begin position="1"/>
        <end position="136"/>
    </location>
</feature>
<reference evidence="9 10" key="1">
    <citation type="submission" date="2020-04" db="EMBL/GenBank/DDBJ databases">
        <title>Hymenobacter polaris sp. nov., isolated from Arctic soil.</title>
        <authorList>
            <person name="Dahal R.H."/>
        </authorList>
    </citation>
    <scope>NUCLEOTIDE SEQUENCE [LARGE SCALE GENOMIC DNA]</scope>
    <source>
        <strain evidence="9 10">RP-2-7</strain>
    </source>
</reference>
<evidence type="ECO:0000256" key="2">
    <source>
        <dbReference type="ARBA" id="ARBA00007613"/>
    </source>
</evidence>